<feature type="region of interest" description="Disordered" evidence="1">
    <location>
        <begin position="1"/>
        <end position="24"/>
    </location>
</feature>
<dbReference type="InterPro" id="IPR018551">
    <property type="entry name" value="DUF2007"/>
</dbReference>
<name>A0ABR9B9G5_9RHOO</name>
<dbReference type="Pfam" id="PF09413">
    <property type="entry name" value="DUF2007"/>
    <property type="match status" value="1"/>
</dbReference>
<sequence length="132" mass="14116">MAGTGEQGESASVEASSMDFQPVASPQTESELAVMVSVLEAYGIPHFVLNRGFGGLYPGMKVPLLNGQRILVPAERAAEAKELLSGFDQPEEAVEAEAKLSLADRLRVIAELLIGGWAVPVKRRRPDDDPEA</sequence>
<dbReference type="Proteomes" id="UP000603602">
    <property type="component" value="Unassembled WGS sequence"/>
</dbReference>
<dbReference type="SUPFAM" id="SSF54913">
    <property type="entry name" value="GlnB-like"/>
    <property type="match status" value="1"/>
</dbReference>
<dbReference type="InterPro" id="IPR011322">
    <property type="entry name" value="N-reg_PII-like_a/b"/>
</dbReference>
<gene>
    <name evidence="3" type="ORF">IFO67_08410</name>
</gene>
<dbReference type="RefSeq" id="WP_187717649.1">
    <property type="nucleotide sequence ID" value="NZ_JACTAH010000001.1"/>
</dbReference>
<proteinExistence type="predicted"/>
<protein>
    <submittedName>
        <fullName evidence="3">DUF2007 domain-containing protein</fullName>
    </submittedName>
</protein>
<comment type="caution">
    <text evidence="3">The sequence shown here is derived from an EMBL/GenBank/DDBJ whole genome shotgun (WGS) entry which is preliminary data.</text>
</comment>
<evidence type="ECO:0000256" key="1">
    <source>
        <dbReference type="SAM" id="MobiDB-lite"/>
    </source>
</evidence>
<reference evidence="4" key="1">
    <citation type="submission" date="2023-07" db="EMBL/GenBank/DDBJ databases">
        <title>Thauera sp. CAU 1555 isolated from sand of Yaerae Beach.</title>
        <authorList>
            <person name="Kim W."/>
        </authorList>
    </citation>
    <scope>NUCLEOTIDE SEQUENCE [LARGE SCALE GENOMIC DNA]</scope>
    <source>
        <strain evidence="4">CAU 1555</strain>
    </source>
</reference>
<accession>A0ABR9B9G5</accession>
<evidence type="ECO:0000259" key="2">
    <source>
        <dbReference type="Pfam" id="PF09413"/>
    </source>
</evidence>
<feature type="domain" description="DUF2007" evidence="2">
    <location>
        <begin position="31"/>
        <end position="85"/>
    </location>
</feature>
<dbReference type="Gene3D" id="3.30.70.790">
    <property type="entry name" value="UreE, C-terminal domain"/>
    <property type="match status" value="1"/>
</dbReference>
<evidence type="ECO:0000313" key="4">
    <source>
        <dbReference type="Proteomes" id="UP000603602"/>
    </source>
</evidence>
<dbReference type="EMBL" id="JACYTO010000001">
    <property type="protein sequence ID" value="MBD8502902.1"/>
    <property type="molecule type" value="Genomic_DNA"/>
</dbReference>
<evidence type="ECO:0000313" key="3">
    <source>
        <dbReference type="EMBL" id="MBD8502902.1"/>
    </source>
</evidence>
<feature type="compositionally biased region" description="Polar residues" evidence="1">
    <location>
        <begin position="7"/>
        <end position="24"/>
    </location>
</feature>
<organism evidence="3 4">
    <name type="scientific">Thauera sedimentorum</name>
    <dbReference type="NCBI Taxonomy" id="2767595"/>
    <lineage>
        <taxon>Bacteria</taxon>
        <taxon>Pseudomonadati</taxon>
        <taxon>Pseudomonadota</taxon>
        <taxon>Betaproteobacteria</taxon>
        <taxon>Rhodocyclales</taxon>
        <taxon>Zoogloeaceae</taxon>
        <taxon>Thauera</taxon>
    </lineage>
</organism>
<keyword evidence="4" id="KW-1185">Reference proteome</keyword>